<dbReference type="InterPro" id="IPR043162">
    <property type="entry name" value="DOCK_C_lobe_C"/>
</dbReference>
<dbReference type="AlphaFoldDB" id="A0A2P6MN41"/>
<dbReference type="PANTHER" id="PTHR23317:SF76">
    <property type="entry name" value="LD20667P"/>
    <property type="match status" value="1"/>
</dbReference>
<feature type="non-terminal residue" evidence="4">
    <location>
        <position position="1"/>
    </location>
</feature>
<accession>A0A2P6MN41</accession>
<feature type="domain" description="DOCKER" evidence="3">
    <location>
        <begin position="1"/>
        <end position="104"/>
    </location>
</feature>
<reference evidence="4 5" key="1">
    <citation type="journal article" date="2018" name="Genome Biol. Evol.">
        <title>Multiple Roots of Fruiting Body Formation in Amoebozoa.</title>
        <authorList>
            <person name="Hillmann F."/>
            <person name="Forbes G."/>
            <person name="Novohradska S."/>
            <person name="Ferling I."/>
            <person name="Riege K."/>
            <person name="Groth M."/>
            <person name="Westermann M."/>
            <person name="Marz M."/>
            <person name="Spaller T."/>
            <person name="Winckler T."/>
            <person name="Schaap P."/>
            <person name="Glockner G."/>
        </authorList>
    </citation>
    <scope>NUCLEOTIDE SEQUENCE [LARGE SCALE GENOMIC DNA]</scope>
    <source>
        <strain evidence="4 5">Jena</strain>
    </source>
</reference>
<dbReference type="PANTHER" id="PTHR23317">
    <property type="entry name" value="DEDICATOR OF CYTOKINESIS DOCK"/>
    <property type="match status" value="1"/>
</dbReference>
<dbReference type="InterPro" id="IPR027357">
    <property type="entry name" value="DOCKER_dom"/>
</dbReference>
<dbReference type="InterPro" id="IPR046773">
    <property type="entry name" value="DOCKER_Lobe_C"/>
</dbReference>
<evidence type="ECO:0000256" key="2">
    <source>
        <dbReference type="SAM" id="MobiDB-lite"/>
    </source>
</evidence>
<evidence type="ECO:0000313" key="5">
    <source>
        <dbReference type="Proteomes" id="UP000241769"/>
    </source>
</evidence>
<gene>
    <name evidence="4" type="ORF">PROFUN_16974</name>
</gene>
<dbReference type="InterPro" id="IPR026791">
    <property type="entry name" value="DOCK"/>
</dbReference>
<organism evidence="4 5">
    <name type="scientific">Planoprotostelium fungivorum</name>
    <dbReference type="NCBI Taxonomy" id="1890364"/>
    <lineage>
        <taxon>Eukaryota</taxon>
        <taxon>Amoebozoa</taxon>
        <taxon>Evosea</taxon>
        <taxon>Variosea</taxon>
        <taxon>Cavosteliida</taxon>
        <taxon>Cavosteliaceae</taxon>
        <taxon>Planoprotostelium</taxon>
    </lineage>
</organism>
<evidence type="ECO:0000313" key="4">
    <source>
        <dbReference type="EMBL" id="PRP73117.1"/>
    </source>
</evidence>
<feature type="region of interest" description="Disordered" evidence="2">
    <location>
        <begin position="121"/>
        <end position="156"/>
    </location>
</feature>
<evidence type="ECO:0000256" key="1">
    <source>
        <dbReference type="PROSITE-ProRule" id="PRU00984"/>
    </source>
</evidence>
<comment type="similarity">
    <text evidence="1">Belongs to the DOCK family.</text>
</comment>
<dbReference type="PROSITE" id="PS51651">
    <property type="entry name" value="DOCKER"/>
    <property type="match status" value="1"/>
</dbReference>
<evidence type="ECO:0000259" key="3">
    <source>
        <dbReference type="PROSITE" id="PS51651"/>
    </source>
</evidence>
<dbReference type="EMBL" id="MDYQ01000664">
    <property type="protein sequence ID" value="PRP73117.1"/>
    <property type="molecule type" value="Genomic_DNA"/>
</dbReference>
<dbReference type="GO" id="GO:0007264">
    <property type="term" value="P:small GTPase-mediated signal transduction"/>
    <property type="evidence" value="ECO:0007669"/>
    <property type="project" value="InterPro"/>
</dbReference>
<dbReference type="Pfam" id="PF20421">
    <property type="entry name" value="DHR-2_Lobe_C"/>
    <property type="match status" value="1"/>
</dbReference>
<dbReference type="GO" id="GO:0005085">
    <property type="term" value="F:guanyl-nucleotide exchange factor activity"/>
    <property type="evidence" value="ECO:0007669"/>
    <property type="project" value="InterPro"/>
</dbReference>
<dbReference type="STRING" id="1890364.A0A2P6MN41"/>
<protein>
    <recommendedName>
        <fullName evidence="3">DOCKER domain-containing protein</fullName>
    </recommendedName>
</protein>
<dbReference type="InParanoid" id="A0A2P6MN41"/>
<sequence length="156" mass="17201">TEIYSDPPSKNKLQSLLTGTLATTVHVGPMKFCEVFLGEGTVASEDHQNNLREIMGEVLLLAKSGLEINSRIITSEQIPFHNMLDDKYQVIMNTFVSRYDGNSVLKKALVHIQAQEKRAKQLAKEKQERLVVTTTAPAPTPTKGGSGILNDPQSPR</sequence>
<comment type="caution">
    <text evidence="4">The sequence shown here is derived from an EMBL/GenBank/DDBJ whole genome shotgun (WGS) entry which is preliminary data.</text>
</comment>
<keyword evidence="5" id="KW-1185">Reference proteome</keyword>
<proteinExistence type="inferred from homology"/>
<dbReference type="OrthoDB" id="16280at2759"/>
<dbReference type="Proteomes" id="UP000241769">
    <property type="component" value="Unassembled WGS sequence"/>
</dbReference>
<dbReference type="Gene3D" id="1.20.58.740">
    <property type="match status" value="1"/>
</dbReference>
<name>A0A2P6MN41_9EUKA</name>